<comment type="caution">
    <text evidence="1">The sequence shown here is derived from an EMBL/GenBank/DDBJ whole genome shotgun (WGS) entry which is preliminary data.</text>
</comment>
<reference evidence="1 2" key="1">
    <citation type="submission" date="2023-01" db="EMBL/GenBank/DDBJ databases">
        <title>Novel species of the genus Vogesella isolated from rivers.</title>
        <authorList>
            <person name="Lu H."/>
        </authorList>
    </citation>
    <scope>NUCLEOTIDE SEQUENCE [LARGE SCALE GENOMIC DNA]</scope>
    <source>
        <strain evidence="1 2">DC21W</strain>
    </source>
</reference>
<proteinExistence type="predicted"/>
<evidence type="ECO:0000313" key="2">
    <source>
        <dbReference type="Proteomes" id="UP001219956"/>
    </source>
</evidence>
<accession>A0ABT5IWC6</accession>
<name>A0ABT5IWC6_9NEIS</name>
<dbReference type="RefSeq" id="WP_272751252.1">
    <property type="nucleotide sequence ID" value="NZ_JAQQLF010000007.1"/>
</dbReference>
<protein>
    <submittedName>
        <fullName evidence="1">Uncharacterized protein</fullName>
    </submittedName>
</protein>
<dbReference type="Proteomes" id="UP001219956">
    <property type="component" value="Unassembled WGS sequence"/>
</dbReference>
<dbReference type="EMBL" id="JAQQLF010000007">
    <property type="protein sequence ID" value="MDC7716875.1"/>
    <property type="molecule type" value="Genomic_DNA"/>
</dbReference>
<organism evidence="1 2">
    <name type="scientific">Vogesella aquatica</name>
    <dbReference type="NCBI Taxonomy" id="2984206"/>
    <lineage>
        <taxon>Bacteria</taxon>
        <taxon>Pseudomonadati</taxon>
        <taxon>Pseudomonadota</taxon>
        <taxon>Betaproteobacteria</taxon>
        <taxon>Neisseriales</taxon>
        <taxon>Chromobacteriaceae</taxon>
        <taxon>Vogesella</taxon>
    </lineage>
</organism>
<sequence>MFTRATFVSTGHGDITLAHLAQNGKLEQLDSPSGTVKPQQGTTRHGARSWLVIDQQHQLHAQTESARLYGQTLFGSCRLKDFIKQSTEALLAENKLPFPQPLQAEISAGKFRLHELGIAAFVRLEPAVTETDLLAHLHSKMQNRSCNSTNSQPSPTSVGIDADGATYYECAEYRITFQPAIKRLKQNQKFIIKKLGEEGLRSLEHRLSKRYWVELLFSNTYLMRHDMTSPAAWRKAGEEHFMAVLNQQFPAVLDLVLTSEQNSQVQQLKLQDLRLVRLYQRGGDVREKARPTKLAKERQLILEKTGIDISAPLPAADKVTVRISGKTYFNVPAEARALFKR</sequence>
<gene>
    <name evidence="1" type="ORF">PQU95_06555</name>
</gene>
<evidence type="ECO:0000313" key="1">
    <source>
        <dbReference type="EMBL" id="MDC7716875.1"/>
    </source>
</evidence>
<keyword evidence="2" id="KW-1185">Reference proteome</keyword>